<gene>
    <name evidence="3" type="ORF">CLV84_1169</name>
</gene>
<proteinExistence type="predicted"/>
<evidence type="ECO:0000256" key="1">
    <source>
        <dbReference type="SAM" id="SignalP"/>
    </source>
</evidence>
<feature type="signal peptide" evidence="1">
    <location>
        <begin position="1"/>
        <end position="18"/>
    </location>
</feature>
<accession>A0A2S6I9M8</accession>
<dbReference type="SUPFAM" id="SSF56436">
    <property type="entry name" value="C-type lectin-like"/>
    <property type="match status" value="1"/>
</dbReference>
<evidence type="ECO:0000313" key="4">
    <source>
        <dbReference type="Proteomes" id="UP000237662"/>
    </source>
</evidence>
<keyword evidence="4" id="KW-1185">Reference proteome</keyword>
<feature type="domain" description="Sulfatase-modifying factor enzyme-like" evidence="2">
    <location>
        <begin position="218"/>
        <end position="332"/>
    </location>
</feature>
<reference evidence="3 4" key="1">
    <citation type="submission" date="2018-02" db="EMBL/GenBank/DDBJ databases">
        <title>Genomic Encyclopedia of Archaeal and Bacterial Type Strains, Phase II (KMG-II): from individual species to whole genera.</title>
        <authorList>
            <person name="Goeker M."/>
        </authorList>
    </citation>
    <scope>NUCLEOTIDE SEQUENCE [LARGE SCALE GENOMIC DNA]</scope>
    <source>
        <strain evidence="3 4">DSM 29526</strain>
    </source>
</reference>
<sequence>MKRPFCLFVLWWYTITLSANNIFVDNLAVYDNLGDPGFATVKFDLRWENSWRVTTAPGNYDAAWVFAKYRVGGGEWRHVRFSAATAIPSGASVDVFDDVGVMVYASGEMTGPADYPGIELGWDLGVDAIAWSTDIEIRVFAIEMTYVPAGAFYLGTGLTNGSEVDEFYQANNGKPYHVRNAGEIIVSSKGNRLWYTDVGNRGADFGGPIPADYPNGYDAFYLMKYETSQQQWVDFFNTLSPAHRLLHDVTAADGKDSDTEHFHNGVVYDPASGADAYTTLPETAAGYTSMLDMMAYFDWSGLRPLTELEFEKAARGPLYPMGDEFAWGNPNVANARYAILNFGLPNEKVAAYTLTKLGVNGNATYLDTNPSDRAEKGPLRCGVYAGSVSEISASDRVSAGAGYYGNMELSGNQWEGVVTIVDDTGRAFTNTHGDGSLSADGFANVPTWPTDVDGVGIRGGRSDNAQGLMRISDRSYSKVVTSNNASRYYWLQWRGVRGL</sequence>
<protein>
    <submittedName>
        <fullName evidence="3">Sulfatase-modifying factor enzyme 1</fullName>
    </submittedName>
</protein>
<evidence type="ECO:0000259" key="2">
    <source>
        <dbReference type="Pfam" id="PF03781"/>
    </source>
</evidence>
<dbReference type="Gene3D" id="3.90.1580.10">
    <property type="entry name" value="paralog of FGE (formylglycine-generating enzyme)"/>
    <property type="match status" value="1"/>
</dbReference>
<dbReference type="RefSeq" id="WP_170067586.1">
    <property type="nucleotide sequence ID" value="NZ_PTJC01000005.1"/>
</dbReference>
<dbReference type="AlphaFoldDB" id="A0A2S6I9M8"/>
<dbReference type="EMBL" id="PTJC01000005">
    <property type="protein sequence ID" value="PPK88204.1"/>
    <property type="molecule type" value="Genomic_DNA"/>
</dbReference>
<dbReference type="InterPro" id="IPR016187">
    <property type="entry name" value="CTDL_fold"/>
</dbReference>
<dbReference type="InterPro" id="IPR042095">
    <property type="entry name" value="SUMF_sf"/>
</dbReference>
<dbReference type="Pfam" id="PF03781">
    <property type="entry name" value="FGE-sulfatase"/>
    <property type="match status" value="1"/>
</dbReference>
<keyword evidence="1" id="KW-0732">Signal</keyword>
<feature type="chain" id="PRO_5015666801" evidence="1">
    <location>
        <begin position="19"/>
        <end position="499"/>
    </location>
</feature>
<comment type="caution">
    <text evidence="3">The sequence shown here is derived from an EMBL/GenBank/DDBJ whole genome shotgun (WGS) entry which is preliminary data.</text>
</comment>
<dbReference type="InterPro" id="IPR005532">
    <property type="entry name" value="SUMF_dom"/>
</dbReference>
<name>A0A2S6I9M8_9BACT</name>
<organism evidence="3 4">
    <name type="scientific">Neolewinella xylanilytica</name>
    <dbReference type="NCBI Taxonomy" id="1514080"/>
    <lineage>
        <taxon>Bacteria</taxon>
        <taxon>Pseudomonadati</taxon>
        <taxon>Bacteroidota</taxon>
        <taxon>Saprospiria</taxon>
        <taxon>Saprospirales</taxon>
        <taxon>Lewinellaceae</taxon>
        <taxon>Neolewinella</taxon>
    </lineage>
</organism>
<evidence type="ECO:0000313" key="3">
    <source>
        <dbReference type="EMBL" id="PPK88204.1"/>
    </source>
</evidence>
<dbReference type="Proteomes" id="UP000237662">
    <property type="component" value="Unassembled WGS sequence"/>
</dbReference>